<feature type="chain" id="PRO_5046538651" evidence="2">
    <location>
        <begin position="17"/>
        <end position="252"/>
    </location>
</feature>
<evidence type="ECO:0000313" key="3">
    <source>
        <dbReference type="EMBL" id="KAK2105662.1"/>
    </source>
</evidence>
<feature type="compositionally biased region" description="Low complexity" evidence="1">
    <location>
        <begin position="207"/>
        <end position="223"/>
    </location>
</feature>
<sequence>MSKALLWAVGLADGVGRPCPRPSCGPWGWPTGWVVHVQGPPVGHGAGRWGGLSTSKALGWVLCALGPTFHRFLQERCVSWCGAARHFPDFVSVSASSAVTSSLSSLSSPSFTSSSSAKDLGSPGVRALPSAVPDAAAPADAPSGLEAELEHLRQALEGGLDTKDAKEKFLHEVVKMRVKQEEKLSAALQAKRSLHQVSGAGGGTGRSGAQAASELGGAASLAGCPTRSSPPPPQRACLPKTAALGMVSPSVS</sequence>
<comment type="caution">
    <text evidence="3">The sequence shown here is derived from an EMBL/GenBank/DDBJ whole genome shotgun (WGS) entry which is preliminary data.</text>
</comment>
<feature type="region of interest" description="Disordered" evidence="1">
    <location>
        <begin position="197"/>
        <end position="238"/>
    </location>
</feature>
<protein>
    <submittedName>
        <fullName evidence="3">Uncharacterized protein</fullName>
    </submittedName>
</protein>
<feature type="compositionally biased region" description="Low complexity" evidence="1">
    <location>
        <begin position="104"/>
        <end position="117"/>
    </location>
</feature>
<feature type="region of interest" description="Disordered" evidence="1">
    <location>
        <begin position="104"/>
        <end position="143"/>
    </location>
</feature>
<keyword evidence="2" id="KW-0732">Signal</keyword>
<reference evidence="3 4" key="1">
    <citation type="submission" date="2023-05" db="EMBL/GenBank/DDBJ databases">
        <title>B98-5 Cell Line De Novo Hybrid Assembly: An Optical Mapping Approach.</title>
        <authorList>
            <person name="Kananen K."/>
            <person name="Auerbach J.A."/>
            <person name="Kautto E."/>
            <person name="Blachly J.S."/>
        </authorList>
    </citation>
    <scope>NUCLEOTIDE SEQUENCE [LARGE SCALE GENOMIC DNA]</scope>
    <source>
        <strain evidence="3">B95-8</strain>
        <tissue evidence="3">Cell line</tissue>
    </source>
</reference>
<dbReference type="EMBL" id="JASSZA010000007">
    <property type="protein sequence ID" value="KAK2105662.1"/>
    <property type="molecule type" value="Genomic_DNA"/>
</dbReference>
<feature type="signal peptide" evidence="2">
    <location>
        <begin position="1"/>
        <end position="16"/>
    </location>
</feature>
<proteinExistence type="predicted"/>
<name>A0ABQ9V8G6_SAGOE</name>
<evidence type="ECO:0000256" key="1">
    <source>
        <dbReference type="SAM" id="MobiDB-lite"/>
    </source>
</evidence>
<evidence type="ECO:0000313" key="4">
    <source>
        <dbReference type="Proteomes" id="UP001266305"/>
    </source>
</evidence>
<gene>
    <name evidence="3" type="ORF">P7K49_015176</name>
</gene>
<feature type="compositionally biased region" description="Low complexity" evidence="1">
    <location>
        <begin position="127"/>
        <end position="143"/>
    </location>
</feature>
<evidence type="ECO:0000256" key="2">
    <source>
        <dbReference type="SAM" id="SignalP"/>
    </source>
</evidence>
<dbReference type="Proteomes" id="UP001266305">
    <property type="component" value="Unassembled WGS sequence"/>
</dbReference>
<organism evidence="3 4">
    <name type="scientific">Saguinus oedipus</name>
    <name type="common">Cotton-top tamarin</name>
    <name type="synonym">Oedipomidas oedipus</name>
    <dbReference type="NCBI Taxonomy" id="9490"/>
    <lineage>
        <taxon>Eukaryota</taxon>
        <taxon>Metazoa</taxon>
        <taxon>Chordata</taxon>
        <taxon>Craniata</taxon>
        <taxon>Vertebrata</taxon>
        <taxon>Euteleostomi</taxon>
        <taxon>Mammalia</taxon>
        <taxon>Eutheria</taxon>
        <taxon>Euarchontoglires</taxon>
        <taxon>Primates</taxon>
        <taxon>Haplorrhini</taxon>
        <taxon>Platyrrhini</taxon>
        <taxon>Cebidae</taxon>
        <taxon>Callitrichinae</taxon>
        <taxon>Saguinus</taxon>
    </lineage>
</organism>
<keyword evidence="4" id="KW-1185">Reference proteome</keyword>
<accession>A0ABQ9V8G6</accession>